<keyword evidence="5" id="KW-0378">Hydrolase</keyword>
<dbReference type="AlphaFoldDB" id="A0A251X4U1"/>
<organism evidence="12 13">
    <name type="scientific">Thioflexithrix psekupsensis</name>
    <dbReference type="NCBI Taxonomy" id="1570016"/>
    <lineage>
        <taxon>Bacteria</taxon>
        <taxon>Pseudomonadati</taxon>
        <taxon>Pseudomonadota</taxon>
        <taxon>Gammaproteobacteria</taxon>
        <taxon>Thiotrichales</taxon>
        <taxon>Thioflexithrix</taxon>
    </lineage>
</organism>
<gene>
    <name evidence="12" type="ORF">TPSD3_15140</name>
</gene>
<dbReference type="EMBL" id="MSLT01000023">
    <property type="protein sequence ID" value="OUD12441.1"/>
    <property type="molecule type" value="Genomic_DNA"/>
</dbReference>
<sequence>MKILFMIAIFLLNVGFAFSVNAENAVHHYTLENGLQVLVKVDRRSPMVVSQIWYRVGASDELTGQTGLSHMLEHLMFKGTTRYGPGEYSRLLSENGATENAFTSYDYTAYYAELENSRLALHFELEADRMQNLLLLEEELMKERQVILEERSQRVDDNPTAAFSERLKATALMTSPYRDPIIGWRSDIEQYQRADLLLWYQHWYAPNHATLVVVGDVQPEEVHELAVRYFGDIPATNDTPLTLKKRDELSQRGKKQMTVKLPAKMPVLSLLYQVPSLVVIEESKDWEIYALILLANILDGNDSSRLPKSLVRGQEIATYVSVNYDPLNRYHTLFNISAAPTEKYSVFDLEKAIAQEINRLHNELVSTEELNRVKTQLRAQEIYSQDSLFYQAMRLGMIHNAGLNWQLLDTYLARIAEITPEQIQSVALRYLQDDLLTVGYLEPQAMASTTSTVGE</sequence>
<evidence type="ECO:0000256" key="8">
    <source>
        <dbReference type="RuleBase" id="RU004447"/>
    </source>
</evidence>
<dbReference type="Pfam" id="PF00675">
    <property type="entry name" value="Peptidase_M16"/>
    <property type="match status" value="1"/>
</dbReference>
<keyword evidence="6" id="KW-0862">Zinc</keyword>
<evidence type="ECO:0000256" key="3">
    <source>
        <dbReference type="ARBA" id="ARBA00022670"/>
    </source>
</evidence>
<evidence type="ECO:0000259" key="10">
    <source>
        <dbReference type="Pfam" id="PF00675"/>
    </source>
</evidence>
<evidence type="ECO:0000256" key="5">
    <source>
        <dbReference type="ARBA" id="ARBA00022801"/>
    </source>
</evidence>
<evidence type="ECO:0000313" key="13">
    <source>
        <dbReference type="Proteomes" id="UP000194798"/>
    </source>
</evidence>
<keyword evidence="4" id="KW-0479">Metal-binding</keyword>
<keyword evidence="13" id="KW-1185">Reference proteome</keyword>
<evidence type="ECO:0000313" key="12">
    <source>
        <dbReference type="EMBL" id="OUD12441.1"/>
    </source>
</evidence>
<name>A0A251X4U1_9GAMM</name>
<dbReference type="SUPFAM" id="SSF63411">
    <property type="entry name" value="LuxS/MPP-like metallohydrolase"/>
    <property type="match status" value="2"/>
</dbReference>
<evidence type="ECO:0000256" key="1">
    <source>
        <dbReference type="ARBA" id="ARBA00001947"/>
    </source>
</evidence>
<accession>A0A251X4U1</accession>
<evidence type="ECO:0000256" key="7">
    <source>
        <dbReference type="ARBA" id="ARBA00023049"/>
    </source>
</evidence>
<reference evidence="12 13" key="1">
    <citation type="submission" date="2016-12" db="EMBL/GenBank/DDBJ databases">
        <title>Thioflexothrix psekupsii D3 genome sequencing and assembly.</title>
        <authorList>
            <person name="Fomenkov A."/>
            <person name="Vincze T."/>
            <person name="Grabovich M."/>
            <person name="Anton B.P."/>
            <person name="Dubinina G."/>
            <person name="Orlova M."/>
            <person name="Belousova E."/>
            <person name="Roberts R.J."/>
        </authorList>
    </citation>
    <scope>NUCLEOTIDE SEQUENCE [LARGE SCALE GENOMIC DNA]</scope>
    <source>
        <strain evidence="12">D3</strain>
    </source>
</reference>
<dbReference type="Proteomes" id="UP000194798">
    <property type="component" value="Unassembled WGS sequence"/>
</dbReference>
<protein>
    <recommendedName>
        <fullName evidence="14">Peptidase M16</fullName>
    </recommendedName>
</protein>
<keyword evidence="3" id="KW-0645">Protease</keyword>
<dbReference type="PROSITE" id="PS00143">
    <property type="entry name" value="INSULINASE"/>
    <property type="match status" value="1"/>
</dbReference>
<dbReference type="Pfam" id="PF05193">
    <property type="entry name" value="Peptidase_M16_C"/>
    <property type="match status" value="1"/>
</dbReference>
<comment type="caution">
    <text evidence="12">The sequence shown here is derived from an EMBL/GenBank/DDBJ whole genome shotgun (WGS) entry which is preliminary data.</text>
</comment>
<dbReference type="InterPro" id="IPR001431">
    <property type="entry name" value="Pept_M16_Zn_BS"/>
</dbReference>
<feature type="signal peptide" evidence="9">
    <location>
        <begin position="1"/>
        <end position="22"/>
    </location>
</feature>
<dbReference type="PANTHER" id="PTHR43690">
    <property type="entry name" value="NARDILYSIN"/>
    <property type="match status" value="1"/>
</dbReference>
<proteinExistence type="inferred from homology"/>
<dbReference type="InterPro" id="IPR007863">
    <property type="entry name" value="Peptidase_M16_C"/>
</dbReference>
<dbReference type="GO" id="GO:0046872">
    <property type="term" value="F:metal ion binding"/>
    <property type="evidence" value="ECO:0007669"/>
    <property type="project" value="UniProtKB-KW"/>
</dbReference>
<dbReference type="InterPro" id="IPR011765">
    <property type="entry name" value="Pept_M16_N"/>
</dbReference>
<evidence type="ECO:0000256" key="2">
    <source>
        <dbReference type="ARBA" id="ARBA00007261"/>
    </source>
</evidence>
<dbReference type="InterPro" id="IPR011249">
    <property type="entry name" value="Metalloenz_LuxS/M16"/>
</dbReference>
<comment type="cofactor">
    <cofactor evidence="1">
        <name>Zn(2+)</name>
        <dbReference type="ChEBI" id="CHEBI:29105"/>
    </cofactor>
</comment>
<feature type="chain" id="PRO_5013213670" description="Peptidase M16" evidence="9">
    <location>
        <begin position="23"/>
        <end position="455"/>
    </location>
</feature>
<comment type="similarity">
    <text evidence="2 8">Belongs to the peptidase M16 family.</text>
</comment>
<feature type="domain" description="Peptidase M16 C-terminal" evidence="11">
    <location>
        <begin position="192"/>
        <end position="377"/>
    </location>
</feature>
<keyword evidence="9" id="KW-0732">Signal</keyword>
<dbReference type="GO" id="GO:0006508">
    <property type="term" value="P:proteolysis"/>
    <property type="evidence" value="ECO:0007669"/>
    <property type="project" value="UniProtKB-KW"/>
</dbReference>
<evidence type="ECO:0000256" key="4">
    <source>
        <dbReference type="ARBA" id="ARBA00022723"/>
    </source>
</evidence>
<evidence type="ECO:0000259" key="11">
    <source>
        <dbReference type="Pfam" id="PF05193"/>
    </source>
</evidence>
<evidence type="ECO:0008006" key="14">
    <source>
        <dbReference type="Google" id="ProtNLM"/>
    </source>
</evidence>
<dbReference type="PANTHER" id="PTHR43690:SF17">
    <property type="entry name" value="PROTEIN YHJJ"/>
    <property type="match status" value="1"/>
</dbReference>
<keyword evidence="7" id="KW-0482">Metalloprotease</keyword>
<dbReference type="InterPro" id="IPR050626">
    <property type="entry name" value="Peptidase_M16"/>
</dbReference>
<evidence type="ECO:0000256" key="9">
    <source>
        <dbReference type="SAM" id="SignalP"/>
    </source>
</evidence>
<dbReference type="Gene3D" id="3.30.830.10">
    <property type="entry name" value="Metalloenzyme, LuxS/M16 peptidase-like"/>
    <property type="match status" value="2"/>
</dbReference>
<dbReference type="RefSeq" id="WP_217884474.1">
    <property type="nucleotide sequence ID" value="NZ_MSLT01000023.1"/>
</dbReference>
<dbReference type="GO" id="GO:0004222">
    <property type="term" value="F:metalloendopeptidase activity"/>
    <property type="evidence" value="ECO:0007669"/>
    <property type="project" value="InterPro"/>
</dbReference>
<evidence type="ECO:0000256" key="6">
    <source>
        <dbReference type="ARBA" id="ARBA00022833"/>
    </source>
</evidence>
<feature type="domain" description="Peptidase M16 N-terminal" evidence="10">
    <location>
        <begin position="40"/>
        <end position="182"/>
    </location>
</feature>